<sequence length="160" mass="18081">MVSKSKLWVNCIPRPRKAQLARSPHLIPLLQIYHHTITYYYIISLVRISPSNMSLTSCFLVFLLCLSLHACTARRLGAVHIQNNMPQNKLHTSTKVEVDGVKFKTGEKEKDRTGPGAIQTNNKHGVSVSWKVPHRKHGEKLSGFINLDYSPPKTHPPSHN</sequence>
<reference evidence="2 3" key="1">
    <citation type="journal article" date="2012" name="Nature">
        <title>Repeated polyploidization of Gossypium genomes and the evolution of spinnable cotton fibres.</title>
        <authorList>
            <person name="Paterson A.H."/>
            <person name="Wendel J.F."/>
            <person name="Gundlach H."/>
            <person name="Guo H."/>
            <person name="Jenkins J."/>
            <person name="Jin D."/>
            <person name="Llewellyn D."/>
            <person name="Showmaker K.C."/>
            <person name="Shu S."/>
            <person name="Udall J."/>
            <person name="Yoo M.J."/>
            <person name="Byers R."/>
            <person name="Chen W."/>
            <person name="Doron-Faigenboim A."/>
            <person name="Duke M.V."/>
            <person name="Gong L."/>
            <person name="Grimwood J."/>
            <person name="Grover C."/>
            <person name="Grupp K."/>
            <person name="Hu G."/>
            <person name="Lee T.H."/>
            <person name="Li J."/>
            <person name="Lin L."/>
            <person name="Liu T."/>
            <person name="Marler B.S."/>
            <person name="Page J.T."/>
            <person name="Roberts A.W."/>
            <person name="Romanel E."/>
            <person name="Sanders W.S."/>
            <person name="Szadkowski E."/>
            <person name="Tan X."/>
            <person name="Tang H."/>
            <person name="Xu C."/>
            <person name="Wang J."/>
            <person name="Wang Z."/>
            <person name="Zhang D."/>
            <person name="Zhang L."/>
            <person name="Ashrafi H."/>
            <person name="Bedon F."/>
            <person name="Bowers J.E."/>
            <person name="Brubaker C.L."/>
            <person name="Chee P.W."/>
            <person name="Das S."/>
            <person name="Gingle A.R."/>
            <person name="Haigler C.H."/>
            <person name="Harker D."/>
            <person name="Hoffmann L.V."/>
            <person name="Hovav R."/>
            <person name="Jones D.C."/>
            <person name="Lemke C."/>
            <person name="Mansoor S."/>
            <person name="ur Rahman M."/>
            <person name="Rainville L.N."/>
            <person name="Rambani A."/>
            <person name="Reddy U.K."/>
            <person name="Rong J.K."/>
            <person name="Saranga Y."/>
            <person name="Scheffler B.E."/>
            <person name="Scheffler J.A."/>
            <person name="Stelly D.M."/>
            <person name="Triplett B.A."/>
            <person name="Van Deynze A."/>
            <person name="Vaslin M.F."/>
            <person name="Waghmare V.N."/>
            <person name="Walford S.A."/>
            <person name="Wright R.J."/>
            <person name="Zaki E.A."/>
            <person name="Zhang T."/>
            <person name="Dennis E.S."/>
            <person name="Mayer K.F."/>
            <person name="Peterson D.G."/>
            <person name="Rokhsar D.S."/>
            <person name="Wang X."/>
            <person name="Schmutz J."/>
        </authorList>
    </citation>
    <scope>NUCLEOTIDE SEQUENCE [LARGE SCALE GENOMIC DNA]</scope>
</reference>
<feature type="region of interest" description="Disordered" evidence="1">
    <location>
        <begin position="106"/>
        <end position="132"/>
    </location>
</feature>
<name>A0A0D2PSJ5_GOSRA</name>
<dbReference type="PANTHER" id="PTHR34961:SF1">
    <property type="entry name" value="ROOT MERISTEM GROWTH FACTOR 10"/>
    <property type="match status" value="1"/>
</dbReference>
<dbReference type="PANTHER" id="PTHR34961">
    <property type="entry name" value="TRANSMEMBRANE PROTEIN"/>
    <property type="match status" value="1"/>
</dbReference>
<dbReference type="Gramene" id="KJB49197">
    <property type="protein sequence ID" value="KJB49197"/>
    <property type="gene ID" value="B456_008G105900"/>
</dbReference>
<proteinExistence type="predicted"/>
<evidence type="ECO:0000313" key="3">
    <source>
        <dbReference type="Proteomes" id="UP000032304"/>
    </source>
</evidence>
<dbReference type="EMBL" id="CM001747">
    <property type="protein sequence ID" value="KJB49197.1"/>
    <property type="molecule type" value="Genomic_DNA"/>
</dbReference>
<keyword evidence="3" id="KW-1185">Reference proteome</keyword>
<dbReference type="OMA" id="RVPHNKK"/>
<dbReference type="InterPro" id="IPR053313">
    <property type="entry name" value="RGF"/>
</dbReference>
<gene>
    <name evidence="2" type="ORF">B456_008G105900</name>
</gene>
<evidence type="ECO:0000313" key="2">
    <source>
        <dbReference type="EMBL" id="KJB49197.1"/>
    </source>
</evidence>
<protein>
    <submittedName>
        <fullName evidence="2">Uncharacterized protein</fullName>
    </submittedName>
</protein>
<dbReference type="AlphaFoldDB" id="A0A0D2PSJ5"/>
<accession>A0A0D2PSJ5</accession>
<evidence type="ECO:0000256" key="1">
    <source>
        <dbReference type="SAM" id="MobiDB-lite"/>
    </source>
</evidence>
<dbReference type="Proteomes" id="UP000032304">
    <property type="component" value="Chromosome 8"/>
</dbReference>
<organism evidence="2 3">
    <name type="scientific">Gossypium raimondii</name>
    <name type="common">Peruvian cotton</name>
    <name type="synonym">Gossypium klotzschianum subsp. raimondii</name>
    <dbReference type="NCBI Taxonomy" id="29730"/>
    <lineage>
        <taxon>Eukaryota</taxon>
        <taxon>Viridiplantae</taxon>
        <taxon>Streptophyta</taxon>
        <taxon>Embryophyta</taxon>
        <taxon>Tracheophyta</taxon>
        <taxon>Spermatophyta</taxon>
        <taxon>Magnoliopsida</taxon>
        <taxon>eudicotyledons</taxon>
        <taxon>Gunneridae</taxon>
        <taxon>Pentapetalae</taxon>
        <taxon>rosids</taxon>
        <taxon>malvids</taxon>
        <taxon>Malvales</taxon>
        <taxon>Malvaceae</taxon>
        <taxon>Malvoideae</taxon>
        <taxon>Gossypium</taxon>
    </lineage>
</organism>